<reference evidence="1 2" key="1">
    <citation type="submission" date="2016-10" db="EMBL/GenBank/DDBJ databases">
        <authorList>
            <person name="de Groot N.N."/>
        </authorList>
    </citation>
    <scope>NUCLEOTIDE SEQUENCE [LARGE SCALE GENOMIC DNA]</scope>
    <source>
        <strain evidence="1">MBHS1</strain>
    </source>
</reference>
<accession>A0A1H6F8J0</accession>
<name>A0A1H6F8J0_9GAMM</name>
<evidence type="ECO:0000313" key="1">
    <source>
        <dbReference type="EMBL" id="SEH06448.1"/>
    </source>
</evidence>
<dbReference type="AlphaFoldDB" id="A0A1H6F8J0"/>
<dbReference type="EMBL" id="FMSV02000493">
    <property type="protein sequence ID" value="SEH06448.1"/>
    <property type="molecule type" value="Genomic_DNA"/>
</dbReference>
<sequence>MINEGSGDKLEGRIIGLSFPGPIKDRLYNEIFPELIENGKWTGELERITRSGKHISCLENFFIIENDSDFFIANISTILPKSSTI</sequence>
<gene>
    <name evidence="1" type="ORF">MBHS_02310</name>
</gene>
<keyword evidence="2" id="KW-1185">Reference proteome</keyword>
<proteinExistence type="predicted"/>
<evidence type="ECO:0000313" key="2">
    <source>
        <dbReference type="Proteomes" id="UP000236724"/>
    </source>
</evidence>
<protein>
    <submittedName>
        <fullName evidence="1">Uncharacterized protein</fullName>
    </submittedName>
</protein>
<dbReference type="Proteomes" id="UP000236724">
    <property type="component" value="Unassembled WGS sequence"/>
</dbReference>
<organism evidence="1 2">
    <name type="scientific">Candidatus Venteria ishoeyi</name>
    <dbReference type="NCBI Taxonomy" id="1899563"/>
    <lineage>
        <taxon>Bacteria</taxon>
        <taxon>Pseudomonadati</taxon>
        <taxon>Pseudomonadota</taxon>
        <taxon>Gammaproteobacteria</taxon>
        <taxon>Thiotrichales</taxon>
        <taxon>Thiotrichaceae</taxon>
        <taxon>Venteria</taxon>
    </lineage>
</organism>